<dbReference type="Gene3D" id="2.60.40.2340">
    <property type="match status" value="1"/>
</dbReference>
<evidence type="ECO:0000313" key="1">
    <source>
        <dbReference type="EMBL" id="MBK0379703.1"/>
    </source>
</evidence>
<reference evidence="1" key="1">
    <citation type="submission" date="2020-12" db="EMBL/GenBank/DDBJ databases">
        <title>Bacterial novel species Mucilaginibacter sp. SD-g isolated from soil.</title>
        <authorList>
            <person name="Jung H.-Y."/>
        </authorList>
    </citation>
    <scope>NUCLEOTIDE SEQUENCE</scope>
    <source>
        <strain evidence="1">SD-g</strain>
    </source>
</reference>
<evidence type="ECO:0008006" key="3">
    <source>
        <dbReference type="Google" id="ProtNLM"/>
    </source>
</evidence>
<name>A0A934UMJ1_9SPHI</name>
<proteinExistence type="predicted"/>
<dbReference type="AlphaFoldDB" id="A0A934UMJ1"/>
<comment type="caution">
    <text evidence="1">The sequence shown here is derived from an EMBL/GenBank/DDBJ whole genome shotgun (WGS) entry which is preliminary data.</text>
</comment>
<dbReference type="Proteomes" id="UP000613193">
    <property type="component" value="Unassembled WGS sequence"/>
</dbReference>
<organism evidence="1 2">
    <name type="scientific">Mucilaginibacter segetis</name>
    <dbReference type="NCBI Taxonomy" id="2793071"/>
    <lineage>
        <taxon>Bacteria</taxon>
        <taxon>Pseudomonadati</taxon>
        <taxon>Bacteroidota</taxon>
        <taxon>Sphingobacteriia</taxon>
        <taxon>Sphingobacteriales</taxon>
        <taxon>Sphingobacteriaceae</taxon>
        <taxon>Mucilaginibacter</taxon>
    </lineage>
</organism>
<dbReference type="PROSITE" id="PS51257">
    <property type="entry name" value="PROKAR_LIPOPROTEIN"/>
    <property type="match status" value="1"/>
</dbReference>
<dbReference type="RefSeq" id="WP_200066251.1">
    <property type="nucleotide sequence ID" value="NZ_JAEHFW010000002.1"/>
</dbReference>
<evidence type="ECO:0000313" key="2">
    <source>
        <dbReference type="Proteomes" id="UP000613193"/>
    </source>
</evidence>
<gene>
    <name evidence="1" type="ORF">I5M19_10310</name>
</gene>
<keyword evidence="2" id="KW-1185">Reference proteome</keyword>
<accession>A0A934UMJ1</accession>
<sequence>MKKYILLIFLAAGITMTISCRKYPVDEKGLLITDNTTCYMSSFNLLGSDNQTVLVTIPTFANGLIDTVKGTVTATAKFGTNITKVKPYCSLGANDMLVDPFMGQWTDFTQPKTFTLISGTRKIKKVYTITVTVQQ</sequence>
<protein>
    <recommendedName>
        <fullName evidence="3">Glycoside hydrolase xylanase family protein</fullName>
    </recommendedName>
</protein>
<dbReference type="EMBL" id="JAEHFW010000002">
    <property type="protein sequence ID" value="MBK0379703.1"/>
    <property type="molecule type" value="Genomic_DNA"/>
</dbReference>